<dbReference type="Pfam" id="PF00010">
    <property type="entry name" value="HLH"/>
    <property type="match status" value="1"/>
</dbReference>
<dbReference type="Gene3D" id="4.10.280.10">
    <property type="entry name" value="Helix-loop-helix DNA-binding domain"/>
    <property type="match status" value="1"/>
</dbReference>
<feature type="compositionally biased region" description="Basic and acidic residues" evidence="6">
    <location>
        <begin position="1"/>
        <end position="11"/>
    </location>
</feature>
<keyword evidence="3" id="KW-0238">DNA-binding</keyword>
<dbReference type="GO" id="GO:0000981">
    <property type="term" value="F:DNA-binding transcription factor activity, RNA polymerase II-specific"/>
    <property type="evidence" value="ECO:0007669"/>
    <property type="project" value="TreeGrafter"/>
</dbReference>
<evidence type="ECO:0000256" key="2">
    <source>
        <dbReference type="ARBA" id="ARBA00023015"/>
    </source>
</evidence>
<dbReference type="SMART" id="SM00353">
    <property type="entry name" value="HLH"/>
    <property type="match status" value="1"/>
</dbReference>
<dbReference type="InterPro" id="IPR011598">
    <property type="entry name" value="bHLH_dom"/>
</dbReference>
<feature type="compositionally biased region" description="Gly residues" evidence="6">
    <location>
        <begin position="37"/>
        <end position="46"/>
    </location>
</feature>
<evidence type="ECO:0000256" key="1">
    <source>
        <dbReference type="ARBA" id="ARBA00004123"/>
    </source>
</evidence>
<keyword evidence="5" id="KW-0539">Nucleus</keyword>
<dbReference type="GO" id="GO:0000978">
    <property type="term" value="F:RNA polymerase II cis-regulatory region sequence-specific DNA binding"/>
    <property type="evidence" value="ECO:0007669"/>
    <property type="project" value="TreeGrafter"/>
</dbReference>
<dbReference type="PANTHER" id="PTHR11793">
    <property type="entry name" value="BASIC HELIX-LOOP-HELIX TRANSCRIPTION FACTOR"/>
    <property type="match status" value="1"/>
</dbReference>
<dbReference type="InterPro" id="IPR051098">
    <property type="entry name" value="NeuroDiff_E-box_TFs"/>
</dbReference>
<keyword evidence="8" id="KW-1185">Reference proteome</keyword>
<keyword evidence="2" id="KW-0805">Transcription regulation</keyword>
<keyword evidence="4" id="KW-0804">Transcription</keyword>
<dbReference type="GO" id="GO:0005634">
    <property type="term" value="C:nucleus"/>
    <property type="evidence" value="ECO:0007669"/>
    <property type="project" value="UniProtKB-SubCell"/>
</dbReference>
<dbReference type="GO" id="GO:0000785">
    <property type="term" value="C:chromatin"/>
    <property type="evidence" value="ECO:0007669"/>
    <property type="project" value="TreeGrafter"/>
</dbReference>
<feature type="region of interest" description="Disordered" evidence="6">
    <location>
        <begin position="117"/>
        <end position="172"/>
    </location>
</feature>
<feature type="compositionally biased region" description="Pro residues" evidence="6">
    <location>
        <begin position="24"/>
        <end position="34"/>
    </location>
</feature>
<dbReference type="AlphaFoldDB" id="A0A1I8JQI8"/>
<dbReference type="SUPFAM" id="SSF47459">
    <property type="entry name" value="HLH, helix-loop-helix DNA-binding domain"/>
    <property type="match status" value="1"/>
</dbReference>
<dbReference type="Proteomes" id="UP000095280">
    <property type="component" value="Unplaced"/>
</dbReference>
<reference evidence="9" key="1">
    <citation type="submission" date="2016-11" db="UniProtKB">
        <authorList>
            <consortium name="WormBaseParasite"/>
        </authorList>
    </citation>
    <scope>IDENTIFICATION</scope>
</reference>
<evidence type="ECO:0000256" key="3">
    <source>
        <dbReference type="ARBA" id="ARBA00023125"/>
    </source>
</evidence>
<dbReference type="GO" id="GO:0005667">
    <property type="term" value="C:transcription regulator complex"/>
    <property type="evidence" value="ECO:0007669"/>
    <property type="project" value="TreeGrafter"/>
</dbReference>
<proteinExistence type="predicted"/>
<evidence type="ECO:0000256" key="5">
    <source>
        <dbReference type="ARBA" id="ARBA00023242"/>
    </source>
</evidence>
<comment type="subcellular location">
    <subcellularLocation>
        <location evidence="1">Nucleus</location>
    </subcellularLocation>
</comment>
<evidence type="ECO:0000313" key="9">
    <source>
        <dbReference type="WBParaSite" id="snap_masked-unitig_36525-processed-gene-0.0-mRNA-1"/>
    </source>
</evidence>
<dbReference type="PROSITE" id="PS50888">
    <property type="entry name" value="BHLH"/>
    <property type="match status" value="1"/>
</dbReference>
<dbReference type="WBParaSite" id="snap_masked-unitig_36525-processed-gene-0.0-mRNA-1">
    <property type="protein sequence ID" value="snap_masked-unitig_36525-processed-gene-0.0-mRNA-1"/>
    <property type="gene ID" value="snap_masked-unitig_36525-processed-gene-0.0"/>
</dbReference>
<dbReference type="InterPro" id="IPR036638">
    <property type="entry name" value="HLH_DNA-bd_sf"/>
</dbReference>
<evidence type="ECO:0000313" key="8">
    <source>
        <dbReference type="Proteomes" id="UP000095280"/>
    </source>
</evidence>
<evidence type="ECO:0000256" key="6">
    <source>
        <dbReference type="SAM" id="MobiDB-lite"/>
    </source>
</evidence>
<feature type="compositionally biased region" description="Polar residues" evidence="6">
    <location>
        <begin position="117"/>
        <end position="127"/>
    </location>
</feature>
<accession>A0A1I8JQI8</accession>
<protein>
    <submittedName>
        <fullName evidence="9">BHLH domain-containing protein</fullName>
    </submittedName>
</protein>
<dbReference type="PANTHER" id="PTHR11793:SF13">
    <property type="entry name" value="PROTEIN DAUGHTERLESS"/>
    <property type="match status" value="1"/>
</dbReference>
<organism evidence="8 9">
    <name type="scientific">Macrostomum lignano</name>
    <dbReference type="NCBI Taxonomy" id="282301"/>
    <lineage>
        <taxon>Eukaryota</taxon>
        <taxon>Metazoa</taxon>
        <taxon>Spiralia</taxon>
        <taxon>Lophotrochozoa</taxon>
        <taxon>Platyhelminthes</taxon>
        <taxon>Rhabditophora</taxon>
        <taxon>Macrostomorpha</taxon>
        <taxon>Macrostomida</taxon>
        <taxon>Macrostomidae</taxon>
        <taxon>Macrostomum</taxon>
    </lineage>
</organism>
<dbReference type="GO" id="GO:0046983">
    <property type="term" value="F:protein dimerization activity"/>
    <property type="evidence" value="ECO:0007669"/>
    <property type="project" value="InterPro"/>
</dbReference>
<name>A0A1I8JQI8_9PLAT</name>
<evidence type="ECO:0000259" key="7">
    <source>
        <dbReference type="PROSITE" id="PS50888"/>
    </source>
</evidence>
<feature type="domain" description="BHLH" evidence="7">
    <location>
        <begin position="166"/>
        <end position="219"/>
    </location>
</feature>
<evidence type="ECO:0000256" key="4">
    <source>
        <dbReference type="ARBA" id="ARBA00023163"/>
    </source>
</evidence>
<sequence length="225" mass="23051">CPATVRLRDGQHFNTRAFGGNGASPPPPPPPPPATGSTGGVNGAGGSSQASTPQPVGYSSSAVELSAVTAGGPGSAAAAERRLNHRAARLAGATRSTAPAVAHSGLAMVQQQLHALSGMASSSSEKSVGQAVKRRGGPSSAATSISDDEDDDFGLSPEEKQQREKARRYANNARERLRVKDINDAFKELGQMVDMHTGNSQPLTKLMGAAAGCRHHHCLGAASQR</sequence>
<feature type="region of interest" description="Disordered" evidence="6">
    <location>
        <begin position="1"/>
        <end position="99"/>
    </location>
</feature>
<feature type="compositionally biased region" description="Polar residues" evidence="6">
    <location>
        <begin position="52"/>
        <end position="63"/>
    </location>
</feature>